<comment type="caution">
    <text evidence="1">The sequence shown here is derived from an EMBL/GenBank/DDBJ whole genome shotgun (WGS) entry which is preliminary data.</text>
</comment>
<accession>A0ACC0UPP1</accession>
<keyword evidence="2" id="KW-1185">Reference proteome</keyword>
<dbReference type="Proteomes" id="UP001163324">
    <property type="component" value="Chromosome 10"/>
</dbReference>
<dbReference type="EMBL" id="CM047949">
    <property type="protein sequence ID" value="KAI9896068.1"/>
    <property type="molecule type" value="Genomic_DNA"/>
</dbReference>
<name>A0ACC0UPP1_9HYPO</name>
<evidence type="ECO:0000313" key="2">
    <source>
        <dbReference type="Proteomes" id="UP001163324"/>
    </source>
</evidence>
<proteinExistence type="predicted"/>
<gene>
    <name evidence="1" type="ORF">N3K66_008968</name>
</gene>
<organism evidence="1 2">
    <name type="scientific">Trichothecium roseum</name>
    <dbReference type="NCBI Taxonomy" id="47278"/>
    <lineage>
        <taxon>Eukaryota</taxon>
        <taxon>Fungi</taxon>
        <taxon>Dikarya</taxon>
        <taxon>Ascomycota</taxon>
        <taxon>Pezizomycotina</taxon>
        <taxon>Sordariomycetes</taxon>
        <taxon>Hypocreomycetidae</taxon>
        <taxon>Hypocreales</taxon>
        <taxon>Hypocreales incertae sedis</taxon>
        <taxon>Trichothecium</taxon>
    </lineage>
</organism>
<reference evidence="1" key="1">
    <citation type="submission" date="2022-10" db="EMBL/GenBank/DDBJ databases">
        <title>Complete Genome of Trichothecium roseum strain YXFP-22015, a Plant Pathogen Isolated from Citrus.</title>
        <authorList>
            <person name="Wang Y."/>
            <person name="Zhu L."/>
        </authorList>
    </citation>
    <scope>NUCLEOTIDE SEQUENCE</scope>
    <source>
        <strain evidence="1">YXFP-22015</strain>
    </source>
</reference>
<protein>
    <submittedName>
        <fullName evidence="1">Uncharacterized protein</fullName>
    </submittedName>
</protein>
<sequence>MAKFEISGSIDDLDSAIVAVTKAMGITPLTEIDPDHLTVLGKLHNQRFGTNGEVSDLDTAIHAATQAVDLTPVNDLQYSSRLCTLGLNLLRRFESTSSLENVKDATTAFKKGVEYMLRDDHRRAVSLDHIRYCLKQQYLKTKAPDTLDEAIIFAQKAVDASPVTGKTHVEYLARLGECLKWRFLRTGSAEDITRAVDAAGQALSLTPQNHEHYLDCVTELSYVLRQRFERFGSLDDIIRATRFLDREARRLDKAHPGAFDLWNSLGICLSRKYSHTNKIQDLDQAIRATSVAIEMSSANTSDLTRPMGNLATQLRLRFERSGSLEDLDTAVQKATAAVGNMPSDYDDKAVWHSVLATCLAQRYESMGSNEDLDASLKQSAKALAETSEDSLDRAARLVNHARYLQLKYESVGDKETLEQQLSSYIEAFHCSGASPFWRITSAQAAGDVFAQKMDWKNAGNMFQEAVNLLSKVHLKSSRQIEAQAMLKRFGILASSAAAAALNAGKSAQDALQVLELGRGVMTSMVWDMHTDVSDLKQAFPELAERFVSLREELELPRNNIHATNTWSMADLAETRRYQAEQEFDQLVQIIRSRPSFHDFLRPPTAEDLMATSQAGPIVVVNMAPYRSDAFLVEPHAIRSIELPKVNIEEIKQRVADVRRQVNLADALEWMWYAICGPCLDALSLTTYRAGDDDAWPHVWWVPTGIIRDLPLHAAGCYRKDSHDTVMDRVISSYALTIKGLIQGRRQQHSASSPNKCQLDSALLVAMENTPAMPHGNLPSANNEVSLVQGFCSGLNLSPVIPQPKKASVLAHMAKCQVFHFAGHGKTSQINPAFSEILLDDWESDPLTVGDLRDVQLHGSPPFLAYLSACSTGAERWDHILDEGFNLVGAFYVSGFRHVIGTFWPVLDERCVDVAKIFYETLRDQGMNDRAVSLGLHRAVREMRHKDVEDRARRDATLIAHKTSRRAQADISPFWIPYFHFGV</sequence>
<evidence type="ECO:0000313" key="1">
    <source>
        <dbReference type="EMBL" id="KAI9896068.1"/>
    </source>
</evidence>